<evidence type="ECO:0000313" key="2">
    <source>
        <dbReference type="EMBL" id="WSA33827.1"/>
    </source>
</evidence>
<keyword evidence="4" id="KW-1185">Reference proteome</keyword>
<reference evidence="1 3" key="1">
    <citation type="submission" date="2016-06" db="EMBL/GenBank/DDBJ databases">
        <authorList>
            <person name="Kjaerup R.B."/>
            <person name="Dalgaard T.S."/>
            <person name="Juul-Madsen H.R."/>
        </authorList>
    </citation>
    <scope>NUCLEOTIDE SEQUENCE [LARGE SCALE GENOMIC DNA]</scope>
    <source>
        <strain evidence="1 3">DSM 43363</strain>
    </source>
</reference>
<proteinExistence type="predicted"/>
<reference evidence="2 4" key="2">
    <citation type="submission" date="2022-10" db="EMBL/GenBank/DDBJ databases">
        <title>The complete genomes of actinobacterial strains from the NBC collection.</title>
        <authorList>
            <person name="Joergensen T.S."/>
            <person name="Alvarez Arevalo M."/>
            <person name="Sterndorff E.B."/>
            <person name="Faurdal D."/>
            <person name="Vuksanovic O."/>
            <person name="Mourched A.-S."/>
            <person name="Charusanti P."/>
            <person name="Shaw S."/>
            <person name="Blin K."/>
            <person name="Weber T."/>
        </authorList>
    </citation>
    <scope>NUCLEOTIDE SEQUENCE [LARGE SCALE GENOMIC DNA]</scope>
    <source>
        <strain evidence="2 4">NBC 01809</strain>
    </source>
</reference>
<organism evidence="1 3">
    <name type="scientific">Micromonospora peucetia</name>
    <dbReference type="NCBI Taxonomy" id="47871"/>
    <lineage>
        <taxon>Bacteria</taxon>
        <taxon>Bacillati</taxon>
        <taxon>Actinomycetota</taxon>
        <taxon>Actinomycetes</taxon>
        <taxon>Micromonosporales</taxon>
        <taxon>Micromonosporaceae</taxon>
        <taxon>Micromonospora</taxon>
    </lineage>
</organism>
<dbReference type="Proteomes" id="UP000199343">
    <property type="component" value="Unassembled WGS sequence"/>
</dbReference>
<name>A0A1C6UCH6_9ACTN</name>
<gene>
    <name evidence="1" type="ORF">GA0070608_0899</name>
    <name evidence="2" type="ORF">OIE14_07195</name>
</gene>
<protein>
    <submittedName>
        <fullName evidence="1">Uncharacterized protein</fullName>
    </submittedName>
</protein>
<dbReference type="RefSeq" id="WP_091622122.1">
    <property type="nucleotide sequence ID" value="NZ_CP109071.1"/>
</dbReference>
<dbReference type="AlphaFoldDB" id="A0A1C6UCH6"/>
<dbReference type="OrthoDB" id="3397690at2"/>
<dbReference type="EMBL" id="CP109071">
    <property type="protein sequence ID" value="WSA33827.1"/>
    <property type="molecule type" value="Genomic_DNA"/>
</dbReference>
<dbReference type="EMBL" id="FMIC01000002">
    <property type="protein sequence ID" value="SCL51727.1"/>
    <property type="molecule type" value="Genomic_DNA"/>
</dbReference>
<evidence type="ECO:0000313" key="3">
    <source>
        <dbReference type="Proteomes" id="UP000199343"/>
    </source>
</evidence>
<evidence type="ECO:0000313" key="1">
    <source>
        <dbReference type="EMBL" id="SCL51727.1"/>
    </source>
</evidence>
<dbReference type="Proteomes" id="UP001334804">
    <property type="component" value="Chromosome"/>
</dbReference>
<evidence type="ECO:0000313" key="4">
    <source>
        <dbReference type="Proteomes" id="UP001334804"/>
    </source>
</evidence>
<sequence length="226" mass="24621">MDTQVWIETLRRHVIPALGDGWELAGDSLVRVPVGWTAARVVPQPSAHGPAFFLHAQVQLLAEPEPESYTCGFRLGRWEAPGTLAGYGPIATQVVDTIVSRAVPFFDRYGTLDGYLSHLRERLADLDPGQEWIDVLLDEELAYTSLLLGDLPAAEVAAGYAERAAEQNRHDPQPLDWVEEAAGRVATVIAAARRDPDEAREILAGHARANAGELWLTGAATPDLSR</sequence>
<accession>A0A1C6UCH6</accession>